<reference evidence="1 2" key="1">
    <citation type="submission" date="2020-09" db="EMBL/GenBank/DDBJ databases">
        <title>De no assembly of potato wild relative species, Solanum commersonii.</title>
        <authorList>
            <person name="Cho K."/>
        </authorList>
    </citation>
    <scope>NUCLEOTIDE SEQUENCE [LARGE SCALE GENOMIC DNA]</scope>
    <source>
        <strain evidence="1">LZ3.2</strain>
        <tissue evidence="1">Leaf</tissue>
    </source>
</reference>
<protein>
    <submittedName>
        <fullName evidence="1">Uncharacterized protein</fullName>
    </submittedName>
</protein>
<evidence type="ECO:0000313" key="2">
    <source>
        <dbReference type="Proteomes" id="UP000824120"/>
    </source>
</evidence>
<gene>
    <name evidence="1" type="ORF">H5410_014038</name>
</gene>
<accession>A0A9J5ZPW1</accession>
<proteinExistence type="predicted"/>
<sequence>MKRWSYSLIENATFLCMSGPAFLEPLDDDEATTDEAMDEEDDADAVNNEATALMVFYRGLVDIVMA</sequence>
<comment type="caution">
    <text evidence="1">The sequence shown here is derived from an EMBL/GenBank/DDBJ whole genome shotgun (WGS) entry which is preliminary data.</text>
</comment>
<dbReference type="EMBL" id="JACXVP010000003">
    <property type="protein sequence ID" value="KAG5614214.1"/>
    <property type="molecule type" value="Genomic_DNA"/>
</dbReference>
<dbReference type="AlphaFoldDB" id="A0A9J5ZPW1"/>
<keyword evidence="2" id="KW-1185">Reference proteome</keyword>
<name>A0A9J5ZPW1_SOLCO</name>
<evidence type="ECO:0000313" key="1">
    <source>
        <dbReference type="EMBL" id="KAG5614214.1"/>
    </source>
</evidence>
<organism evidence="1 2">
    <name type="scientific">Solanum commersonii</name>
    <name type="common">Commerson's wild potato</name>
    <name type="synonym">Commerson's nightshade</name>
    <dbReference type="NCBI Taxonomy" id="4109"/>
    <lineage>
        <taxon>Eukaryota</taxon>
        <taxon>Viridiplantae</taxon>
        <taxon>Streptophyta</taxon>
        <taxon>Embryophyta</taxon>
        <taxon>Tracheophyta</taxon>
        <taxon>Spermatophyta</taxon>
        <taxon>Magnoliopsida</taxon>
        <taxon>eudicotyledons</taxon>
        <taxon>Gunneridae</taxon>
        <taxon>Pentapetalae</taxon>
        <taxon>asterids</taxon>
        <taxon>lamiids</taxon>
        <taxon>Solanales</taxon>
        <taxon>Solanaceae</taxon>
        <taxon>Solanoideae</taxon>
        <taxon>Solaneae</taxon>
        <taxon>Solanum</taxon>
    </lineage>
</organism>
<dbReference type="Proteomes" id="UP000824120">
    <property type="component" value="Chromosome 3"/>
</dbReference>